<evidence type="ECO:0000259" key="13">
    <source>
        <dbReference type="Pfam" id="PF00675"/>
    </source>
</evidence>
<dbReference type="EMBL" id="NHZQ01000251">
    <property type="protein sequence ID" value="PSK45185.1"/>
    <property type="molecule type" value="Genomic_DNA"/>
</dbReference>
<accession>A0A2P7ZAG6</accession>
<dbReference type="Proteomes" id="UP000243723">
    <property type="component" value="Unassembled WGS sequence"/>
</dbReference>
<evidence type="ECO:0000256" key="10">
    <source>
        <dbReference type="ARBA" id="ARBA00040751"/>
    </source>
</evidence>
<comment type="caution">
    <text evidence="15">The sequence shown here is derived from an EMBL/GenBank/DDBJ whole genome shotgun (WGS) entry which is preliminary data.</text>
</comment>
<dbReference type="PANTHER" id="PTHR11851:SF209">
    <property type="entry name" value="CYTOCHROME B-C1 COMPLEX SUBUNIT 2, MITOCHONDRIAL"/>
    <property type="match status" value="1"/>
</dbReference>
<dbReference type="FunFam" id="3.30.830.10:FF:000039">
    <property type="entry name" value="Ubiquinol-cytochrome c reductase core subunit 2"/>
    <property type="match status" value="1"/>
</dbReference>
<dbReference type="Gene3D" id="3.30.830.10">
    <property type="entry name" value="Metalloenzyme, LuxS/M16 peptidase-like"/>
    <property type="match status" value="2"/>
</dbReference>
<evidence type="ECO:0000256" key="4">
    <source>
        <dbReference type="ARBA" id="ARBA00022792"/>
    </source>
</evidence>
<comment type="similarity">
    <text evidence="9">Belongs to the peptidase M16 family. UQCRC2/QCR2 subfamily.</text>
</comment>
<keyword evidence="16" id="KW-1185">Reference proteome</keyword>
<keyword evidence="7" id="KW-0496">Mitochondrion</keyword>
<evidence type="ECO:0000256" key="3">
    <source>
        <dbReference type="ARBA" id="ARBA00022660"/>
    </source>
</evidence>
<evidence type="ECO:0000256" key="11">
    <source>
        <dbReference type="ARBA" id="ARBA00041372"/>
    </source>
</evidence>
<dbReference type="GO" id="GO:0005743">
    <property type="term" value="C:mitochondrial inner membrane"/>
    <property type="evidence" value="ECO:0007669"/>
    <property type="project" value="UniProtKB-SubCell"/>
</dbReference>
<dbReference type="SUPFAM" id="SSF63411">
    <property type="entry name" value="LuxS/MPP-like metallohydrolase"/>
    <property type="match status" value="2"/>
</dbReference>
<keyword evidence="3" id="KW-0679">Respiratory chain</keyword>
<dbReference type="GO" id="GO:0046872">
    <property type="term" value="F:metal ion binding"/>
    <property type="evidence" value="ECO:0007669"/>
    <property type="project" value="InterPro"/>
</dbReference>
<feature type="domain" description="Peptidase M16 N-terminal" evidence="13">
    <location>
        <begin position="51"/>
        <end position="147"/>
    </location>
</feature>
<dbReference type="STRING" id="40998.A0A2P7ZAG6"/>
<evidence type="ECO:0000256" key="8">
    <source>
        <dbReference type="ARBA" id="ARBA00023136"/>
    </source>
</evidence>
<evidence type="ECO:0000256" key="9">
    <source>
        <dbReference type="ARBA" id="ARBA00038146"/>
    </source>
</evidence>
<dbReference type="InterPro" id="IPR050361">
    <property type="entry name" value="MPP/UQCRC_Complex"/>
</dbReference>
<dbReference type="InterPro" id="IPR007863">
    <property type="entry name" value="Peptidase_M16_C"/>
</dbReference>
<dbReference type="InterPro" id="IPR011765">
    <property type="entry name" value="Pept_M16_N"/>
</dbReference>
<reference evidence="15 16" key="1">
    <citation type="submission" date="2017-05" db="EMBL/GenBank/DDBJ databases">
        <title>Draft genome sequence of Elsinoe australis.</title>
        <authorList>
            <person name="Cheng Q."/>
        </authorList>
    </citation>
    <scope>NUCLEOTIDE SEQUENCE [LARGE SCALE GENOMIC DNA]</scope>
    <source>
        <strain evidence="15 16">NL1</strain>
    </source>
</reference>
<keyword evidence="5" id="KW-0809">Transit peptide</keyword>
<dbReference type="PANTHER" id="PTHR11851">
    <property type="entry name" value="METALLOPROTEASE"/>
    <property type="match status" value="1"/>
</dbReference>
<protein>
    <recommendedName>
        <fullName evidence="10">Cytochrome b-c1 complex subunit 2, mitochondrial</fullName>
    </recommendedName>
    <alternativeName>
        <fullName evidence="11">Core protein II</fullName>
    </alternativeName>
</protein>
<gene>
    <name evidence="15" type="ORF">B9Z65_2325</name>
</gene>
<evidence type="ECO:0000259" key="14">
    <source>
        <dbReference type="Pfam" id="PF05193"/>
    </source>
</evidence>
<keyword evidence="8" id="KW-0472">Membrane</keyword>
<comment type="subcellular location">
    <subcellularLocation>
        <location evidence="1">Mitochondrion inner membrane</location>
        <topology evidence="1">Peripheral membrane protein</topology>
        <orientation evidence="1">Matrix side</orientation>
    </subcellularLocation>
</comment>
<feature type="domain" description="Peptidase M16 C-terminal" evidence="14">
    <location>
        <begin position="201"/>
        <end position="376"/>
    </location>
</feature>
<dbReference type="OrthoDB" id="6369905at2759"/>
<keyword evidence="6" id="KW-0249">Electron transport</keyword>
<dbReference type="InterPro" id="IPR011249">
    <property type="entry name" value="Metalloenz_LuxS/M16"/>
</dbReference>
<dbReference type="Pfam" id="PF00675">
    <property type="entry name" value="Peptidase_M16"/>
    <property type="match status" value="1"/>
</dbReference>
<dbReference type="AlphaFoldDB" id="A0A2P7ZAG6"/>
<evidence type="ECO:0000313" key="15">
    <source>
        <dbReference type="EMBL" id="PSK45185.1"/>
    </source>
</evidence>
<evidence type="ECO:0000256" key="1">
    <source>
        <dbReference type="ARBA" id="ARBA00004443"/>
    </source>
</evidence>
<keyword evidence="2" id="KW-0813">Transport</keyword>
<evidence type="ECO:0000256" key="2">
    <source>
        <dbReference type="ARBA" id="ARBA00022448"/>
    </source>
</evidence>
<evidence type="ECO:0000256" key="6">
    <source>
        <dbReference type="ARBA" id="ARBA00022982"/>
    </source>
</evidence>
<organism evidence="15 16">
    <name type="scientific">Elsinoe australis</name>
    <dbReference type="NCBI Taxonomy" id="40998"/>
    <lineage>
        <taxon>Eukaryota</taxon>
        <taxon>Fungi</taxon>
        <taxon>Dikarya</taxon>
        <taxon>Ascomycota</taxon>
        <taxon>Pezizomycotina</taxon>
        <taxon>Dothideomycetes</taxon>
        <taxon>Dothideomycetidae</taxon>
        <taxon>Myriangiales</taxon>
        <taxon>Elsinoaceae</taxon>
        <taxon>Elsinoe</taxon>
    </lineage>
</organism>
<feature type="region of interest" description="Disordered" evidence="12">
    <location>
        <begin position="1"/>
        <end position="26"/>
    </location>
</feature>
<sequence>MLSRSVLSRQSRRAATKQCTQLTGRRGLAAPASGSFQYETGTAAGVKFASRDVPGPTTQLAIVAKAGTRYEPLPGLTIGLQNFAFKNTERRSTIRIQRESELLGADLFARHSREALVIGAKFLRDDLPYFAELLAEVVGQTKYLDYVHHEEVEGVVKLQQKRFLGDVKELASNSAYGLAFHRGLGTPLYPASSSPLQKYLSANTIGAFASMAYSKPNFAVVANGADSTELSKWVNEFFPSVRASPSQEIPQQQTKYFGGEERIAHGSGNAMVIAFPGSSSFTGGFYKPELSVLAELLGGQTTIKWSPGFSLLSKVASKYPGASIKTKSDIFSDAGLLTISLSGSATDMRKASSEVVDAIKQIANGVSKEDFTKAKALAKFKELEFGQNVSAGLELTGSGLIHGNQAYQIDEVAKKVDGVTEEQLKSAAKSLLEHKASVSSVGDLYALPYAEEIGLKV</sequence>
<evidence type="ECO:0000313" key="16">
    <source>
        <dbReference type="Proteomes" id="UP000243723"/>
    </source>
</evidence>
<dbReference type="Pfam" id="PF05193">
    <property type="entry name" value="Peptidase_M16_C"/>
    <property type="match status" value="1"/>
</dbReference>
<proteinExistence type="inferred from homology"/>
<evidence type="ECO:0000256" key="7">
    <source>
        <dbReference type="ARBA" id="ARBA00023128"/>
    </source>
</evidence>
<evidence type="ECO:0000256" key="5">
    <source>
        <dbReference type="ARBA" id="ARBA00022946"/>
    </source>
</evidence>
<name>A0A2P7ZAG6_9PEZI</name>
<evidence type="ECO:0000256" key="12">
    <source>
        <dbReference type="SAM" id="MobiDB-lite"/>
    </source>
</evidence>
<keyword evidence="4" id="KW-0999">Mitochondrion inner membrane</keyword>